<dbReference type="InterPro" id="IPR015590">
    <property type="entry name" value="Aldehyde_DH_dom"/>
</dbReference>
<accession>A0A6P1TEL0</accession>
<dbReference type="Proteomes" id="UP000464314">
    <property type="component" value="Chromosome"/>
</dbReference>
<keyword evidence="10" id="KW-1185">Reference proteome</keyword>
<evidence type="ECO:0000256" key="6">
    <source>
        <dbReference type="PROSITE-ProRule" id="PRU10007"/>
    </source>
</evidence>
<proteinExistence type="inferred from homology"/>
<sequence>MTVQEILIRQREYFNTGSTKSVSFRKNALKKLRMAIINNENQIAEALKKDLNKSGFESYMTEIGIVLDEIKTFINHLSKWAAARHVKTPMAQFYGRSFILPEPYGVVLIMSPWNYPFQLSIAPLIGAIAAGNCVVLKPSAYAPNVSQVMADLLTGCFPSKYVTVIQGGRKENTELLDQKFDYIFFTGGVEVGKLVMEKAAKHLTPISLELGGKSPCIVDKSANLDLAAKRIAFGKFINSGQTCVAPDYLYVQEDIKEKLVKYLKKYIREFFGENPLDNPDYPKIINEKHYNRIIGLMEGENILTGGYGIIKNSQDNKNSEDTDYSDTTDRVGKVYQIAPTILDGINPESKIMQEEIFGPVLPVMTFRNIKEVTGYVNSKPKPLALYLFTTDKKAEQYILKNVPFGGGCINDTIIHLATPYMGFGGVGESGMGSYHGKYSFETFSHMKSIIKKANWIDLPMRYHPYTKKNEKLIRYFLK</sequence>
<dbReference type="PROSITE" id="PS00687">
    <property type="entry name" value="ALDEHYDE_DEHYDR_GLU"/>
    <property type="match status" value="1"/>
</dbReference>
<evidence type="ECO:0000313" key="9">
    <source>
        <dbReference type="EMBL" id="QHQ59604.1"/>
    </source>
</evidence>
<dbReference type="InterPro" id="IPR016161">
    <property type="entry name" value="Ald_DH/histidinol_DH"/>
</dbReference>
<dbReference type="InterPro" id="IPR016160">
    <property type="entry name" value="Ald_DH_CS_CYS"/>
</dbReference>
<evidence type="ECO:0000259" key="8">
    <source>
        <dbReference type="Pfam" id="PF00171"/>
    </source>
</evidence>
<comment type="similarity">
    <text evidence="1 4 7">Belongs to the aldehyde dehydrogenase family.</text>
</comment>
<reference evidence="9 10" key="1">
    <citation type="submission" date="2020-01" db="EMBL/GenBank/DDBJ databases">
        <title>Genome analysis of Anaerocolumna sp. CBA3638.</title>
        <authorList>
            <person name="Kim J."/>
            <person name="Roh S.W."/>
        </authorList>
    </citation>
    <scope>NUCLEOTIDE SEQUENCE [LARGE SCALE GENOMIC DNA]</scope>
    <source>
        <strain evidence="9 10">CBA3638</strain>
    </source>
</reference>
<dbReference type="GO" id="GO:0004029">
    <property type="term" value="F:aldehyde dehydrogenase (NAD+) activity"/>
    <property type="evidence" value="ECO:0007669"/>
    <property type="project" value="TreeGrafter"/>
</dbReference>
<gene>
    <name evidence="9" type="ORF">Ana3638_01315</name>
</gene>
<name>A0A6P1TEL0_9FIRM</name>
<dbReference type="InterPro" id="IPR012394">
    <property type="entry name" value="Aldehyde_DH_NAD(P)"/>
</dbReference>
<dbReference type="Pfam" id="PF00171">
    <property type="entry name" value="Aldedh"/>
    <property type="match status" value="1"/>
</dbReference>
<dbReference type="InterPro" id="IPR016162">
    <property type="entry name" value="Ald_DH_N"/>
</dbReference>
<feature type="active site" evidence="5 6">
    <location>
        <position position="209"/>
    </location>
</feature>
<evidence type="ECO:0000256" key="1">
    <source>
        <dbReference type="ARBA" id="ARBA00009986"/>
    </source>
</evidence>
<dbReference type="PANTHER" id="PTHR43570:SF16">
    <property type="entry name" value="ALDEHYDE DEHYDROGENASE TYPE III, ISOFORM Q"/>
    <property type="match status" value="1"/>
</dbReference>
<keyword evidence="3" id="KW-0520">NAD</keyword>
<dbReference type="FunFam" id="3.40.309.10:FF:000003">
    <property type="entry name" value="Aldehyde dehydrogenase"/>
    <property type="match status" value="1"/>
</dbReference>
<evidence type="ECO:0000256" key="5">
    <source>
        <dbReference type="PIRSR" id="PIRSR036492-1"/>
    </source>
</evidence>
<dbReference type="FunFam" id="3.40.605.10:FF:000004">
    <property type="entry name" value="Aldehyde dehydrogenase"/>
    <property type="match status" value="1"/>
</dbReference>
<keyword evidence="2 4" id="KW-0560">Oxidoreductase</keyword>
<dbReference type="Gene3D" id="3.40.605.10">
    <property type="entry name" value="Aldehyde Dehydrogenase, Chain A, domain 1"/>
    <property type="match status" value="1"/>
</dbReference>
<dbReference type="InterPro" id="IPR016163">
    <property type="entry name" value="Ald_DH_C"/>
</dbReference>
<dbReference type="EMBL" id="CP048000">
    <property type="protein sequence ID" value="QHQ59604.1"/>
    <property type="molecule type" value="Genomic_DNA"/>
</dbReference>
<protein>
    <recommendedName>
        <fullName evidence="4">Aldehyde dehydrogenase</fullName>
    </recommendedName>
</protein>
<feature type="active site" evidence="5">
    <location>
        <position position="243"/>
    </location>
</feature>
<dbReference type="Gene3D" id="3.40.309.10">
    <property type="entry name" value="Aldehyde Dehydrogenase, Chain A, domain 2"/>
    <property type="match status" value="1"/>
</dbReference>
<evidence type="ECO:0000256" key="7">
    <source>
        <dbReference type="RuleBase" id="RU003345"/>
    </source>
</evidence>
<dbReference type="GO" id="GO:0006081">
    <property type="term" value="P:aldehyde metabolic process"/>
    <property type="evidence" value="ECO:0007669"/>
    <property type="project" value="InterPro"/>
</dbReference>
<evidence type="ECO:0000313" key="10">
    <source>
        <dbReference type="Proteomes" id="UP000464314"/>
    </source>
</evidence>
<dbReference type="KEGG" id="anr:Ana3638_01315"/>
<dbReference type="GO" id="GO:0005737">
    <property type="term" value="C:cytoplasm"/>
    <property type="evidence" value="ECO:0007669"/>
    <property type="project" value="TreeGrafter"/>
</dbReference>
<dbReference type="RefSeq" id="WP_161836336.1">
    <property type="nucleotide sequence ID" value="NZ_CP048000.1"/>
</dbReference>
<evidence type="ECO:0000256" key="2">
    <source>
        <dbReference type="ARBA" id="ARBA00023002"/>
    </source>
</evidence>
<evidence type="ECO:0000256" key="4">
    <source>
        <dbReference type="PIRNR" id="PIRNR036492"/>
    </source>
</evidence>
<evidence type="ECO:0000256" key="3">
    <source>
        <dbReference type="ARBA" id="ARBA00023027"/>
    </source>
</evidence>
<dbReference type="SUPFAM" id="SSF53720">
    <property type="entry name" value="ALDH-like"/>
    <property type="match status" value="1"/>
</dbReference>
<dbReference type="PIRSF" id="PIRSF036492">
    <property type="entry name" value="ALDH"/>
    <property type="match status" value="1"/>
</dbReference>
<dbReference type="PANTHER" id="PTHR43570">
    <property type="entry name" value="ALDEHYDE DEHYDROGENASE"/>
    <property type="match status" value="1"/>
</dbReference>
<dbReference type="AlphaFoldDB" id="A0A6P1TEL0"/>
<feature type="domain" description="Aldehyde dehydrogenase" evidence="8">
    <location>
        <begin position="11"/>
        <end position="449"/>
    </location>
</feature>
<dbReference type="PROSITE" id="PS00070">
    <property type="entry name" value="ALDEHYDE_DEHYDR_CYS"/>
    <property type="match status" value="1"/>
</dbReference>
<dbReference type="CDD" id="cd07136">
    <property type="entry name" value="ALDH_YwdH-P39616"/>
    <property type="match status" value="1"/>
</dbReference>
<organism evidence="9 10">
    <name type="scientific">Anaerocolumna sedimenticola</name>
    <dbReference type="NCBI Taxonomy" id="2696063"/>
    <lineage>
        <taxon>Bacteria</taxon>
        <taxon>Bacillati</taxon>
        <taxon>Bacillota</taxon>
        <taxon>Clostridia</taxon>
        <taxon>Lachnospirales</taxon>
        <taxon>Lachnospiraceae</taxon>
        <taxon>Anaerocolumna</taxon>
    </lineage>
</organism>
<dbReference type="InterPro" id="IPR029510">
    <property type="entry name" value="Ald_DH_CS_GLU"/>
</dbReference>